<feature type="transmembrane region" description="Helical" evidence="1">
    <location>
        <begin position="122"/>
        <end position="142"/>
    </location>
</feature>
<gene>
    <name evidence="2" type="ORF">SAMN05216388_102833</name>
</gene>
<protein>
    <submittedName>
        <fullName evidence="2">Uncharacterized protein</fullName>
    </submittedName>
</protein>
<organism evidence="2 3">
    <name type="scientific">Halorientalis persicus</name>
    <dbReference type="NCBI Taxonomy" id="1367881"/>
    <lineage>
        <taxon>Archaea</taxon>
        <taxon>Methanobacteriati</taxon>
        <taxon>Methanobacteriota</taxon>
        <taxon>Stenosarchaea group</taxon>
        <taxon>Halobacteria</taxon>
        <taxon>Halobacteriales</taxon>
        <taxon>Haloarculaceae</taxon>
        <taxon>Halorientalis</taxon>
    </lineage>
</organism>
<dbReference type="EMBL" id="FOCX01000028">
    <property type="protein sequence ID" value="SEP03705.1"/>
    <property type="molecule type" value="Genomic_DNA"/>
</dbReference>
<proteinExistence type="predicted"/>
<keyword evidence="1" id="KW-1133">Transmembrane helix</keyword>
<evidence type="ECO:0000313" key="3">
    <source>
        <dbReference type="Proteomes" id="UP000198775"/>
    </source>
</evidence>
<dbReference type="RefSeq" id="WP_092663545.1">
    <property type="nucleotide sequence ID" value="NZ_FOCX01000028.1"/>
</dbReference>
<accession>A0A1H8UKK4</accession>
<keyword evidence="1" id="KW-0812">Transmembrane</keyword>
<sequence>MRKFRAPVKIVLFLSSYVPLFFIMALKFGKIPPLLIAGYKIPLIDLPYIDFRLYISYLSIGILVLCVLFTALLYRMVTVHSSRATTQEPVDKYQKRSELLSTYLLVYVFVFAGLNFTTLLDLGIFLVFFVILGVLQINSEILHVNPMLGIRGYQVYEVTSDEQVILVISKSSLEEKMILPETKTADNPRKKIEVVSLGRTTYLAP</sequence>
<feature type="transmembrane region" description="Helical" evidence="1">
    <location>
        <begin position="98"/>
        <end position="116"/>
    </location>
</feature>
<dbReference type="AlphaFoldDB" id="A0A1H8UKK4"/>
<dbReference type="OrthoDB" id="205815at2157"/>
<feature type="transmembrane region" description="Helical" evidence="1">
    <location>
        <begin position="53"/>
        <end position="77"/>
    </location>
</feature>
<reference evidence="3" key="1">
    <citation type="submission" date="2016-10" db="EMBL/GenBank/DDBJ databases">
        <authorList>
            <person name="Varghese N."/>
            <person name="Submissions S."/>
        </authorList>
    </citation>
    <scope>NUCLEOTIDE SEQUENCE [LARGE SCALE GENOMIC DNA]</scope>
    <source>
        <strain evidence="3">IBRC-M 10043</strain>
    </source>
</reference>
<keyword evidence="3" id="KW-1185">Reference proteome</keyword>
<dbReference type="GeneID" id="301161737"/>
<keyword evidence="1" id="KW-0472">Membrane</keyword>
<evidence type="ECO:0000313" key="2">
    <source>
        <dbReference type="EMBL" id="SEP03705.1"/>
    </source>
</evidence>
<name>A0A1H8UKK4_9EURY</name>
<dbReference type="Proteomes" id="UP000198775">
    <property type="component" value="Unassembled WGS sequence"/>
</dbReference>
<evidence type="ECO:0000256" key="1">
    <source>
        <dbReference type="SAM" id="Phobius"/>
    </source>
</evidence>